<dbReference type="Pfam" id="PF00990">
    <property type="entry name" value="GGDEF"/>
    <property type="match status" value="1"/>
</dbReference>
<evidence type="ECO:0000313" key="5">
    <source>
        <dbReference type="Proteomes" id="UP000271227"/>
    </source>
</evidence>
<dbReference type="AlphaFoldDB" id="A0A3M0CDF7"/>
<keyword evidence="5" id="KW-1185">Reference proteome</keyword>
<evidence type="ECO:0000256" key="1">
    <source>
        <dbReference type="SAM" id="Coils"/>
    </source>
</evidence>
<dbReference type="Gene3D" id="3.30.70.270">
    <property type="match status" value="1"/>
</dbReference>
<dbReference type="InterPro" id="IPR000160">
    <property type="entry name" value="GGDEF_dom"/>
</dbReference>
<dbReference type="PROSITE" id="PS50887">
    <property type="entry name" value="GGDEF"/>
    <property type="match status" value="1"/>
</dbReference>
<dbReference type="CDD" id="cd01949">
    <property type="entry name" value="GGDEF"/>
    <property type="match status" value="1"/>
</dbReference>
<dbReference type="SMART" id="SM00267">
    <property type="entry name" value="GGDEF"/>
    <property type="match status" value="1"/>
</dbReference>
<evidence type="ECO:0000313" key="4">
    <source>
        <dbReference type="EMBL" id="RMB07871.1"/>
    </source>
</evidence>
<feature type="coiled-coil region" evidence="1">
    <location>
        <begin position="60"/>
        <end position="87"/>
    </location>
</feature>
<feature type="domain" description="GGDEF" evidence="3">
    <location>
        <begin position="118"/>
        <end position="248"/>
    </location>
</feature>
<proteinExistence type="predicted"/>
<organism evidence="4 5">
    <name type="scientific">Eilatimonas milleporae</name>
    <dbReference type="NCBI Taxonomy" id="911205"/>
    <lineage>
        <taxon>Bacteria</taxon>
        <taxon>Pseudomonadati</taxon>
        <taxon>Pseudomonadota</taxon>
        <taxon>Alphaproteobacteria</taxon>
        <taxon>Kordiimonadales</taxon>
        <taxon>Kordiimonadaceae</taxon>
        <taxon>Eilatimonas</taxon>
    </lineage>
</organism>
<dbReference type="RefSeq" id="WP_121938649.1">
    <property type="nucleotide sequence ID" value="NZ_REFR01000011.1"/>
</dbReference>
<reference evidence="4 5" key="1">
    <citation type="submission" date="2018-10" db="EMBL/GenBank/DDBJ databases">
        <title>Genomic Encyclopedia of Archaeal and Bacterial Type Strains, Phase II (KMG-II): from individual species to whole genera.</title>
        <authorList>
            <person name="Goeker M."/>
        </authorList>
    </citation>
    <scope>NUCLEOTIDE SEQUENCE [LARGE SCALE GENOMIC DNA]</scope>
    <source>
        <strain evidence="4 5">DSM 25217</strain>
    </source>
</reference>
<dbReference type="InterPro" id="IPR052163">
    <property type="entry name" value="DGC-Regulatory_Protein"/>
</dbReference>
<dbReference type="OrthoDB" id="9812260at2"/>
<dbReference type="InterPro" id="IPR043128">
    <property type="entry name" value="Rev_trsase/Diguanyl_cyclase"/>
</dbReference>
<dbReference type="InParanoid" id="A0A3M0CDF7"/>
<evidence type="ECO:0000256" key="2">
    <source>
        <dbReference type="SAM" id="MobiDB-lite"/>
    </source>
</evidence>
<evidence type="ECO:0000259" key="3">
    <source>
        <dbReference type="PROSITE" id="PS50887"/>
    </source>
</evidence>
<dbReference type="PANTHER" id="PTHR46663:SF4">
    <property type="entry name" value="DIGUANYLATE CYCLASE DGCT-RELATED"/>
    <property type="match status" value="1"/>
</dbReference>
<dbReference type="EMBL" id="REFR01000011">
    <property type="protein sequence ID" value="RMB07871.1"/>
    <property type="molecule type" value="Genomic_DNA"/>
</dbReference>
<dbReference type="SUPFAM" id="SSF55073">
    <property type="entry name" value="Nucleotide cyclase"/>
    <property type="match status" value="1"/>
</dbReference>
<feature type="region of interest" description="Disordered" evidence="2">
    <location>
        <begin position="18"/>
        <end position="37"/>
    </location>
</feature>
<comment type="caution">
    <text evidence="4">The sequence shown here is derived from an EMBL/GenBank/DDBJ whole genome shotgun (WGS) entry which is preliminary data.</text>
</comment>
<dbReference type="PANTHER" id="PTHR46663">
    <property type="entry name" value="DIGUANYLATE CYCLASE DGCT-RELATED"/>
    <property type="match status" value="1"/>
</dbReference>
<dbReference type="Proteomes" id="UP000271227">
    <property type="component" value="Unassembled WGS sequence"/>
</dbReference>
<feature type="compositionally biased region" description="Basic and acidic residues" evidence="2">
    <location>
        <begin position="18"/>
        <end position="29"/>
    </location>
</feature>
<protein>
    <submittedName>
        <fullName evidence="4">Diguanylate cyclase (GGDEF)-like protein</fullName>
    </submittedName>
</protein>
<keyword evidence="1" id="KW-0175">Coiled coil</keyword>
<sequence>MKIANPIEGAATAGIRRTAESRPLSRGEARAASAPRSITDTVETLGIPSGELTPSVHKAIVTLIGEVDTLRRDLDAANRRLRELEDLADMDTLLPVPNRRAFVRELNRMISFAERYGAPSTVMFIDLNDMKVINDTYGHEAGDKALLHVARTLSDNIRGTDTVARLGGDEFGVILAQADEETGRRKAEDLAALVRQTPLTINGTQHAVNLAYGTYTFRSDDAPETALARADEAMYANKKAIKGENAVR</sequence>
<dbReference type="FunCoup" id="A0A3M0CDF7">
    <property type="interactions" value="112"/>
</dbReference>
<dbReference type="InterPro" id="IPR029787">
    <property type="entry name" value="Nucleotide_cyclase"/>
</dbReference>
<gene>
    <name evidence="4" type="ORF">BXY39_1964</name>
</gene>
<name>A0A3M0CDF7_9PROT</name>
<dbReference type="NCBIfam" id="TIGR00254">
    <property type="entry name" value="GGDEF"/>
    <property type="match status" value="1"/>
</dbReference>
<accession>A0A3M0CDF7</accession>